<dbReference type="Gene3D" id="3.40.50.880">
    <property type="match status" value="1"/>
</dbReference>
<name>A0A934J5D9_9BACL</name>
<protein>
    <submittedName>
        <fullName evidence="2">ThuA domain-containing protein</fullName>
    </submittedName>
</protein>
<comment type="caution">
    <text evidence="2">The sequence shown here is derived from an EMBL/GenBank/DDBJ whole genome shotgun (WGS) entry which is preliminary data.</text>
</comment>
<reference evidence="2" key="1">
    <citation type="submission" date="2020-12" db="EMBL/GenBank/DDBJ databases">
        <authorList>
            <person name="Huq M.A."/>
        </authorList>
    </citation>
    <scope>NUCLEOTIDE SEQUENCE</scope>
    <source>
        <strain evidence="2">MAHUQ-46</strain>
    </source>
</reference>
<accession>A0A934J5D9</accession>
<feature type="domain" description="ThuA-like" evidence="1">
    <location>
        <begin position="36"/>
        <end position="207"/>
    </location>
</feature>
<dbReference type="RefSeq" id="WP_199018194.1">
    <property type="nucleotide sequence ID" value="NZ_JAELUP010000012.1"/>
</dbReference>
<evidence type="ECO:0000313" key="2">
    <source>
        <dbReference type="EMBL" id="MBJ6360643.1"/>
    </source>
</evidence>
<dbReference type="SUPFAM" id="SSF52317">
    <property type="entry name" value="Class I glutamine amidotransferase-like"/>
    <property type="match status" value="1"/>
</dbReference>
<dbReference type="PANTHER" id="PTHR40469">
    <property type="entry name" value="SECRETED GLYCOSYL HYDROLASE"/>
    <property type="match status" value="1"/>
</dbReference>
<dbReference type="AlphaFoldDB" id="A0A934J5D9"/>
<sequence>MAQPKKAIILGDYATSKYHPLTGVDKEIVAIFDGALEVEATDDYSILASSELASHSLVISYTDCWGAELPVEQRSGLVTYVNEGGGLLVIHNGLSFQTNRELTALVGATFTGHPPYTQLEFEVTAPDHPVVEGIEPFSLDEEPYYFTPFYYDTTLLLQYDHDGQKRAAGWAHEYGRGRVVYLMPGHHLPSFSHQTVRRLIRQGGLWAARD</sequence>
<evidence type="ECO:0000313" key="3">
    <source>
        <dbReference type="Proteomes" id="UP000640274"/>
    </source>
</evidence>
<dbReference type="InterPro" id="IPR029062">
    <property type="entry name" value="Class_I_gatase-like"/>
</dbReference>
<dbReference type="InterPro" id="IPR029010">
    <property type="entry name" value="ThuA-like"/>
</dbReference>
<proteinExistence type="predicted"/>
<dbReference type="PANTHER" id="PTHR40469:SF2">
    <property type="entry name" value="GALACTOSE-BINDING DOMAIN-LIKE SUPERFAMILY PROTEIN"/>
    <property type="match status" value="1"/>
</dbReference>
<dbReference type="Proteomes" id="UP000640274">
    <property type="component" value="Unassembled WGS sequence"/>
</dbReference>
<dbReference type="EMBL" id="JAELUP010000012">
    <property type="protein sequence ID" value="MBJ6360643.1"/>
    <property type="molecule type" value="Genomic_DNA"/>
</dbReference>
<organism evidence="2 3">
    <name type="scientific">Paenibacillus roseus</name>
    <dbReference type="NCBI Taxonomy" id="2798579"/>
    <lineage>
        <taxon>Bacteria</taxon>
        <taxon>Bacillati</taxon>
        <taxon>Bacillota</taxon>
        <taxon>Bacilli</taxon>
        <taxon>Bacillales</taxon>
        <taxon>Paenibacillaceae</taxon>
        <taxon>Paenibacillus</taxon>
    </lineage>
</organism>
<evidence type="ECO:0000259" key="1">
    <source>
        <dbReference type="Pfam" id="PF06283"/>
    </source>
</evidence>
<gene>
    <name evidence="2" type="ORF">JFN88_04820</name>
</gene>
<dbReference type="Pfam" id="PF06283">
    <property type="entry name" value="ThuA"/>
    <property type="match status" value="1"/>
</dbReference>
<keyword evidence="3" id="KW-1185">Reference proteome</keyword>